<gene>
    <name evidence="2" type="ORF">DMH04_10460</name>
</gene>
<protein>
    <submittedName>
        <fullName evidence="2">Uncharacterized protein</fullName>
    </submittedName>
</protein>
<evidence type="ECO:0000313" key="3">
    <source>
        <dbReference type="Proteomes" id="UP000287547"/>
    </source>
</evidence>
<dbReference type="EMBL" id="QHKI01000006">
    <property type="protein sequence ID" value="RSM87445.1"/>
    <property type="molecule type" value="Genomic_DNA"/>
</dbReference>
<organism evidence="2 3">
    <name type="scientific">Kibdelosporangium aridum</name>
    <dbReference type="NCBI Taxonomy" id="2030"/>
    <lineage>
        <taxon>Bacteria</taxon>
        <taxon>Bacillati</taxon>
        <taxon>Actinomycetota</taxon>
        <taxon>Actinomycetes</taxon>
        <taxon>Pseudonocardiales</taxon>
        <taxon>Pseudonocardiaceae</taxon>
        <taxon>Kibdelosporangium</taxon>
    </lineage>
</organism>
<dbReference type="Proteomes" id="UP000287547">
    <property type="component" value="Unassembled WGS sequence"/>
</dbReference>
<keyword evidence="1" id="KW-0812">Transmembrane</keyword>
<dbReference type="InterPro" id="IPR045919">
    <property type="entry name" value="DUF6338"/>
</dbReference>
<keyword evidence="1" id="KW-1133">Transmembrane helix</keyword>
<dbReference type="AlphaFoldDB" id="A0A428ZHB1"/>
<accession>A0A428ZHB1</accession>
<evidence type="ECO:0000313" key="2">
    <source>
        <dbReference type="EMBL" id="RSM87445.1"/>
    </source>
</evidence>
<evidence type="ECO:0000256" key="1">
    <source>
        <dbReference type="SAM" id="Phobius"/>
    </source>
</evidence>
<proteinExistence type="predicted"/>
<name>A0A428ZHB1_KIBAR</name>
<feature type="transmembrane region" description="Helical" evidence="1">
    <location>
        <begin position="45"/>
        <end position="70"/>
    </location>
</feature>
<dbReference type="RefSeq" id="WP_037263990.1">
    <property type="nucleotide sequence ID" value="NZ_QHKI01000006.1"/>
</dbReference>
<reference evidence="2 3" key="1">
    <citation type="submission" date="2018-05" db="EMBL/GenBank/DDBJ databases">
        <title>Evolution of GPA BGCs.</title>
        <authorList>
            <person name="Waglechner N."/>
            <person name="Wright G.D."/>
        </authorList>
    </citation>
    <scope>NUCLEOTIDE SEQUENCE [LARGE SCALE GENOMIC DNA]</scope>
    <source>
        <strain evidence="2 3">A82846</strain>
    </source>
</reference>
<feature type="transmembrane region" description="Helical" evidence="1">
    <location>
        <begin position="232"/>
        <end position="253"/>
    </location>
</feature>
<sequence length="255" mass="26972">MVPSTAAAVVVFLLLVTPGIAFELLWQRTRPRRDESTFIEISRVLLAGVVFSGSATVVVAVAAAVVPGSAADPAVLLRDGNRYMTEHPRLVLVTLAATVLLALCAAVATHALLTPPMRRIAQETVWHTAFSRMAPTGARVFLSVQLKDGTTITGYTAGYSTEPDPAKRDLLLVAPLTIRPPGAAEPDQLTRSWQTLVVAGGDISTIAAAYVSTTRPSMQPRRGLLAWLARHAWQASLGVALVIVLALLVAGLAGR</sequence>
<dbReference type="Pfam" id="PF19865">
    <property type="entry name" value="DUF6338"/>
    <property type="match status" value="1"/>
</dbReference>
<feature type="transmembrane region" description="Helical" evidence="1">
    <location>
        <begin position="6"/>
        <end position="25"/>
    </location>
</feature>
<dbReference type="OrthoDB" id="3619694at2"/>
<comment type="caution">
    <text evidence="2">The sequence shown here is derived from an EMBL/GenBank/DDBJ whole genome shotgun (WGS) entry which is preliminary data.</text>
</comment>
<feature type="transmembrane region" description="Helical" evidence="1">
    <location>
        <begin position="90"/>
        <end position="113"/>
    </location>
</feature>
<keyword evidence="1" id="KW-0472">Membrane</keyword>